<dbReference type="RefSeq" id="WP_184298765.1">
    <property type="nucleotide sequence ID" value="NZ_JACHLP010000003.1"/>
</dbReference>
<proteinExistence type="predicted"/>
<gene>
    <name evidence="2" type="ORF">HNP55_001996</name>
</gene>
<name>A0A840LDS6_9BURK</name>
<evidence type="ECO:0000313" key="3">
    <source>
        <dbReference type="Proteomes" id="UP000562027"/>
    </source>
</evidence>
<keyword evidence="3" id="KW-1185">Reference proteome</keyword>
<evidence type="ECO:0008006" key="4">
    <source>
        <dbReference type="Google" id="ProtNLM"/>
    </source>
</evidence>
<feature type="signal peptide" evidence="1">
    <location>
        <begin position="1"/>
        <end position="37"/>
    </location>
</feature>
<organism evidence="2 3">
    <name type="scientific">Roseateles oligotrophus</name>
    <dbReference type="NCBI Taxonomy" id="1769250"/>
    <lineage>
        <taxon>Bacteria</taxon>
        <taxon>Pseudomonadati</taxon>
        <taxon>Pseudomonadota</taxon>
        <taxon>Betaproteobacteria</taxon>
        <taxon>Burkholderiales</taxon>
        <taxon>Sphaerotilaceae</taxon>
        <taxon>Roseateles</taxon>
    </lineage>
</organism>
<accession>A0A840LDS6</accession>
<feature type="chain" id="PRO_5032841276" description="Lipid A 3-O-deacylase PagL" evidence="1">
    <location>
        <begin position="38"/>
        <end position="186"/>
    </location>
</feature>
<sequence length="186" mass="20342">MKVPLSMPSGAFSLPSPSKTLLACALLCALAPGLAHAEDDASETPRFGGASHWRVLASPYTLHFHPSPEHRRVWAIGAEKQWDESNWLAGGSFFSNSFGQPSGYLYVGKRYPGVFGYAPQNVFAQWSAGLLYGYRGEFKDKVPFNYKGFSPGALISLGWEFSPKNSVTLHALGDAGLMLQFSHELR</sequence>
<reference evidence="2 3" key="1">
    <citation type="submission" date="2020-08" db="EMBL/GenBank/DDBJ databases">
        <title>Functional genomics of gut bacteria from endangered species of beetles.</title>
        <authorList>
            <person name="Carlos-Shanley C."/>
        </authorList>
    </citation>
    <scope>NUCLEOTIDE SEQUENCE [LARGE SCALE GENOMIC DNA]</scope>
    <source>
        <strain evidence="2 3">S00239</strain>
    </source>
</reference>
<dbReference type="EMBL" id="JACHLP010000003">
    <property type="protein sequence ID" value="MBB4843477.1"/>
    <property type="molecule type" value="Genomic_DNA"/>
</dbReference>
<comment type="caution">
    <text evidence="2">The sequence shown here is derived from an EMBL/GenBank/DDBJ whole genome shotgun (WGS) entry which is preliminary data.</text>
</comment>
<dbReference type="Proteomes" id="UP000562027">
    <property type="component" value="Unassembled WGS sequence"/>
</dbReference>
<evidence type="ECO:0000313" key="2">
    <source>
        <dbReference type="EMBL" id="MBB4843477.1"/>
    </source>
</evidence>
<dbReference type="AlphaFoldDB" id="A0A840LDS6"/>
<evidence type="ECO:0000256" key="1">
    <source>
        <dbReference type="SAM" id="SignalP"/>
    </source>
</evidence>
<keyword evidence="1" id="KW-0732">Signal</keyword>
<protein>
    <recommendedName>
        <fullName evidence="4">Lipid A 3-O-deacylase PagL</fullName>
    </recommendedName>
</protein>